<keyword evidence="3" id="KW-1185">Reference proteome</keyword>
<protein>
    <submittedName>
        <fullName evidence="2">Nucleotide-binding universal stress protein, UspA family</fullName>
    </submittedName>
</protein>
<dbReference type="CDD" id="cd00293">
    <property type="entry name" value="USP-like"/>
    <property type="match status" value="1"/>
</dbReference>
<evidence type="ECO:0000259" key="1">
    <source>
        <dbReference type="Pfam" id="PF00582"/>
    </source>
</evidence>
<dbReference type="RefSeq" id="WP_092523478.1">
    <property type="nucleotide sequence ID" value="NZ_FNCI01000002.1"/>
</dbReference>
<dbReference type="InterPro" id="IPR014729">
    <property type="entry name" value="Rossmann-like_a/b/a_fold"/>
</dbReference>
<dbReference type="InterPro" id="IPR006016">
    <property type="entry name" value="UspA"/>
</dbReference>
<dbReference type="AlphaFoldDB" id="A0A1G7PJU6"/>
<reference evidence="2 3" key="1">
    <citation type="submission" date="2016-10" db="EMBL/GenBank/DDBJ databases">
        <authorList>
            <person name="de Groot N.N."/>
        </authorList>
    </citation>
    <scope>NUCLEOTIDE SEQUENCE [LARGE SCALE GENOMIC DNA]</scope>
    <source>
        <strain evidence="2 3">BH539</strain>
    </source>
</reference>
<organism evidence="2 3">
    <name type="scientific">Onishia taeanensis</name>
    <dbReference type="NCBI Taxonomy" id="284577"/>
    <lineage>
        <taxon>Bacteria</taxon>
        <taxon>Pseudomonadati</taxon>
        <taxon>Pseudomonadota</taxon>
        <taxon>Gammaproteobacteria</taxon>
        <taxon>Oceanospirillales</taxon>
        <taxon>Halomonadaceae</taxon>
        <taxon>Onishia</taxon>
    </lineage>
</organism>
<dbReference type="Proteomes" id="UP000198641">
    <property type="component" value="Unassembled WGS sequence"/>
</dbReference>
<accession>A0A1G7PJU6</accession>
<proteinExistence type="predicted"/>
<dbReference type="SUPFAM" id="SSF52402">
    <property type="entry name" value="Adenine nucleotide alpha hydrolases-like"/>
    <property type="match status" value="1"/>
</dbReference>
<evidence type="ECO:0000313" key="2">
    <source>
        <dbReference type="EMBL" id="SDF86575.1"/>
    </source>
</evidence>
<dbReference type="OrthoDB" id="9792500at2"/>
<evidence type="ECO:0000313" key="3">
    <source>
        <dbReference type="Proteomes" id="UP000198641"/>
    </source>
</evidence>
<feature type="domain" description="UspA" evidence="1">
    <location>
        <begin position="1"/>
        <end position="137"/>
    </location>
</feature>
<dbReference type="STRING" id="284577.SAMN05216571_102369"/>
<name>A0A1G7PJU6_9GAMM</name>
<sequence>MFKKIMVPVDLAHTELLKPSLDLAADIAKLYQADTCYISVTANTPSALAKTPEEYAQKLEAFAKEQGQLHGQEVSSKVITSPDPVADMDDAILQAIDDTDADLVIMTTHLPRRLDIVMPSNGSKVASHTDVSVFLVRHSD</sequence>
<dbReference type="Gene3D" id="3.40.50.620">
    <property type="entry name" value="HUPs"/>
    <property type="match status" value="1"/>
</dbReference>
<gene>
    <name evidence="2" type="ORF">SAMN05216571_102369</name>
</gene>
<dbReference type="Pfam" id="PF00582">
    <property type="entry name" value="Usp"/>
    <property type="match status" value="1"/>
</dbReference>
<dbReference type="EMBL" id="FNCI01000002">
    <property type="protein sequence ID" value="SDF86575.1"/>
    <property type="molecule type" value="Genomic_DNA"/>
</dbReference>